<proteinExistence type="predicted"/>
<dbReference type="EMBL" id="OBEL01000002">
    <property type="protein sequence ID" value="SNZ18964.1"/>
    <property type="molecule type" value="Genomic_DNA"/>
</dbReference>
<dbReference type="OrthoDB" id="7676770at2"/>
<accession>A0A285PB64</accession>
<dbReference type="Proteomes" id="UP000219439">
    <property type="component" value="Unassembled WGS sequence"/>
</dbReference>
<organism evidence="1 2">
    <name type="scientific">Cohaesibacter gelatinilyticus</name>
    <dbReference type="NCBI Taxonomy" id="372072"/>
    <lineage>
        <taxon>Bacteria</taxon>
        <taxon>Pseudomonadati</taxon>
        <taxon>Pseudomonadota</taxon>
        <taxon>Alphaproteobacteria</taxon>
        <taxon>Hyphomicrobiales</taxon>
        <taxon>Cohaesibacteraceae</taxon>
    </lineage>
</organism>
<sequence>MYEKRHIASTILTAAILATGISLPDTALAKDWVEKVSVKRDGIDTKAIRVSANMGGYTAIKTKKHKFLLKLHARATKGKRIVALKIGSFKGVQYFEADGNLWSKSFAHREVGSGSKRTVSKNYNPSLAMHHIRWSGGNPKARCDANLQNLKKKGQTKQQILSKKHQVKAYAYFELDAVAARKNKAKKGWKMSNTTNQRGGYKYEVMVTCSSANNVGN</sequence>
<dbReference type="AlphaFoldDB" id="A0A285PB64"/>
<gene>
    <name evidence="1" type="ORF">SAMN06265368_2041</name>
</gene>
<evidence type="ECO:0000313" key="1">
    <source>
        <dbReference type="EMBL" id="SNZ18964.1"/>
    </source>
</evidence>
<reference evidence="1 2" key="1">
    <citation type="submission" date="2017-09" db="EMBL/GenBank/DDBJ databases">
        <authorList>
            <person name="Ehlers B."/>
            <person name="Leendertz F.H."/>
        </authorList>
    </citation>
    <scope>NUCLEOTIDE SEQUENCE [LARGE SCALE GENOMIC DNA]</scope>
    <source>
        <strain evidence="1 2">DSM 18289</strain>
    </source>
</reference>
<dbReference type="RefSeq" id="WP_097153354.1">
    <property type="nucleotide sequence ID" value="NZ_OBEL01000002.1"/>
</dbReference>
<keyword evidence="2" id="KW-1185">Reference proteome</keyword>
<protein>
    <submittedName>
        <fullName evidence="1">Uncharacterized protein</fullName>
    </submittedName>
</protein>
<evidence type="ECO:0000313" key="2">
    <source>
        <dbReference type="Proteomes" id="UP000219439"/>
    </source>
</evidence>
<name>A0A285PB64_9HYPH</name>